<evidence type="ECO:0000313" key="4">
    <source>
        <dbReference type="EMBL" id="PIA97621.1"/>
    </source>
</evidence>
<evidence type="ECO:0000313" key="5">
    <source>
        <dbReference type="Proteomes" id="UP000230605"/>
    </source>
</evidence>
<dbReference type="AlphaFoldDB" id="A0A2G5HYQ0"/>
<organism evidence="4 5">
    <name type="scientific">Cercospora beticola</name>
    <name type="common">Sugarbeet leaf spot fungus</name>
    <dbReference type="NCBI Taxonomy" id="122368"/>
    <lineage>
        <taxon>Eukaryota</taxon>
        <taxon>Fungi</taxon>
        <taxon>Dikarya</taxon>
        <taxon>Ascomycota</taxon>
        <taxon>Pezizomycotina</taxon>
        <taxon>Dothideomycetes</taxon>
        <taxon>Dothideomycetidae</taxon>
        <taxon>Mycosphaerellales</taxon>
        <taxon>Mycosphaerellaceae</taxon>
        <taxon>Cercospora</taxon>
    </lineage>
</organism>
<dbReference type="Gene3D" id="3.40.50.12780">
    <property type="entry name" value="N-terminal domain of ligase-like"/>
    <property type="match status" value="1"/>
</dbReference>
<dbReference type="SUPFAM" id="SSF56801">
    <property type="entry name" value="Acetyl-CoA synthetase-like"/>
    <property type="match status" value="1"/>
</dbReference>
<dbReference type="InterPro" id="IPR000873">
    <property type="entry name" value="AMP-dep_synth/lig_dom"/>
</dbReference>
<dbReference type="GO" id="GO:0016405">
    <property type="term" value="F:CoA-ligase activity"/>
    <property type="evidence" value="ECO:0007669"/>
    <property type="project" value="TreeGrafter"/>
</dbReference>
<accession>A0A2G5HYQ0</accession>
<dbReference type="EMBL" id="LKMD01000102">
    <property type="protein sequence ID" value="PIA97621.1"/>
    <property type="molecule type" value="Genomic_DNA"/>
</dbReference>
<sequence length="552" mass="60802">MAPAEICNPSIPIPDTIWQSFKSAVSKTPQDVAYTVYYEPADHLRELRCPKYAPSGSYLNWTFAELEYATVSLAAGMLTRGVKRGSIMVTFLPNGIARELCLWVSVALQLTLLPCDPALLEAGREEQFKEYIDTVSPGVVIVSGDQAATTWEERSLGTGALQLILQPTTRPDWTRFTALPLPKGDYDAELELIDQQDLEIENDRERIIAILFTSGTSSGKPKGCAIRSRQILTGAHGDSVFDKPVQSLLVPYPNYRAAANWMTYHCILQNTRLVFPSVAVDIAAMLDVIEICQVEGAIIMPFMVHLFSKDAKFIAGKRDLSSFKRVMLGGDVITVGVIEQARAVFPNAVVRGSSSISECIAALTSKKYREGLQPTFGTIVSAGYPAQATYARFCDENRKKNVQPELFYEDQKGNWMLTGDRAFMDENGFIFITGRLKDIIKKRGRTISPAIISSRLNKQPGVLATVFGVPHEIDGESVVAVIDSADPSNTPERIKQIVQESLGNDYALDEVYSLGDLGLRSFPIGPTGKILRQCWNLNSGKGQVRRQLSSDS</sequence>
<keyword evidence="2 4" id="KW-0436">Ligase</keyword>
<comment type="similarity">
    <text evidence="1">Belongs to the ATP-dependent AMP-binding enzyme family.</text>
</comment>
<feature type="domain" description="AMP-dependent synthetase/ligase" evidence="3">
    <location>
        <begin position="56"/>
        <end position="404"/>
    </location>
</feature>
<dbReference type="OrthoDB" id="10253869at2759"/>
<evidence type="ECO:0000259" key="3">
    <source>
        <dbReference type="Pfam" id="PF00501"/>
    </source>
</evidence>
<dbReference type="GO" id="GO:0019748">
    <property type="term" value="P:secondary metabolic process"/>
    <property type="evidence" value="ECO:0007669"/>
    <property type="project" value="TreeGrafter"/>
</dbReference>
<evidence type="ECO:0000256" key="2">
    <source>
        <dbReference type="ARBA" id="ARBA00022598"/>
    </source>
</evidence>
<evidence type="ECO:0000256" key="1">
    <source>
        <dbReference type="ARBA" id="ARBA00006432"/>
    </source>
</evidence>
<name>A0A2G5HYQ0_CERBT</name>
<dbReference type="Gene3D" id="3.30.300.30">
    <property type="match status" value="1"/>
</dbReference>
<comment type="caution">
    <text evidence="4">The sequence shown here is derived from an EMBL/GenBank/DDBJ whole genome shotgun (WGS) entry which is preliminary data.</text>
</comment>
<proteinExistence type="inferred from homology"/>
<protein>
    <submittedName>
        <fullName evidence="4">4-coumarate--CoA ligase-like 5</fullName>
    </submittedName>
</protein>
<dbReference type="Proteomes" id="UP000230605">
    <property type="component" value="Chromosome 2"/>
</dbReference>
<dbReference type="PANTHER" id="PTHR24096:SF149">
    <property type="entry name" value="AMP-BINDING DOMAIN-CONTAINING PROTEIN-RELATED"/>
    <property type="match status" value="1"/>
</dbReference>
<dbReference type="PANTHER" id="PTHR24096">
    <property type="entry name" value="LONG-CHAIN-FATTY-ACID--COA LIGASE"/>
    <property type="match status" value="1"/>
</dbReference>
<dbReference type="InterPro" id="IPR045851">
    <property type="entry name" value="AMP-bd_C_sf"/>
</dbReference>
<dbReference type="Pfam" id="PF00501">
    <property type="entry name" value="AMP-binding"/>
    <property type="match status" value="1"/>
</dbReference>
<dbReference type="InterPro" id="IPR042099">
    <property type="entry name" value="ANL_N_sf"/>
</dbReference>
<reference evidence="4 5" key="1">
    <citation type="submission" date="2015-10" db="EMBL/GenBank/DDBJ databases">
        <title>The cercosporin biosynthetic gene cluster was horizontally transferred to several fungal lineages and shown to be expanded in Cercospora beticola based on microsynteny with recipient genomes.</title>
        <authorList>
            <person name="De Jonge R."/>
            <person name="Ebert M.K."/>
            <person name="Suttle J.C."/>
            <person name="Jurick Ii W.M."/>
            <person name="Secor G.A."/>
            <person name="Thomma B.P."/>
            <person name="Van De Peer Y."/>
            <person name="Bolton M.D."/>
        </authorList>
    </citation>
    <scope>NUCLEOTIDE SEQUENCE [LARGE SCALE GENOMIC DNA]</scope>
    <source>
        <strain evidence="4 5">09-40</strain>
    </source>
</reference>
<gene>
    <name evidence="4" type="ORF">CB0940_06610</name>
</gene>